<evidence type="ECO:0000313" key="2">
    <source>
        <dbReference type="Proteomes" id="UP000054485"/>
    </source>
</evidence>
<keyword evidence="2" id="KW-1185">Reference proteome</keyword>
<evidence type="ECO:0000313" key="1">
    <source>
        <dbReference type="EMBL" id="KIK38140.1"/>
    </source>
</evidence>
<gene>
    <name evidence="1" type="ORF">CY34DRAFT_407752</name>
</gene>
<protein>
    <submittedName>
        <fullName evidence="1">Uncharacterized protein</fullName>
    </submittedName>
</protein>
<dbReference type="EMBL" id="KN835409">
    <property type="protein sequence ID" value="KIK38140.1"/>
    <property type="molecule type" value="Genomic_DNA"/>
</dbReference>
<accession>A0A0C9ZKW6</accession>
<dbReference type="Proteomes" id="UP000054485">
    <property type="component" value="Unassembled WGS sequence"/>
</dbReference>
<organism evidence="1 2">
    <name type="scientific">Suillus luteus UH-Slu-Lm8-n1</name>
    <dbReference type="NCBI Taxonomy" id="930992"/>
    <lineage>
        <taxon>Eukaryota</taxon>
        <taxon>Fungi</taxon>
        <taxon>Dikarya</taxon>
        <taxon>Basidiomycota</taxon>
        <taxon>Agaricomycotina</taxon>
        <taxon>Agaricomycetes</taxon>
        <taxon>Agaricomycetidae</taxon>
        <taxon>Boletales</taxon>
        <taxon>Suillineae</taxon>
        <taxon>Suillaceae</taxon>
        <taxon>Suillus</taxon>
    </lineage>
</organism>
<dbReference type="AlphaFoldDB" id="A0A0C9ZKW6"/>
<name>A0A0C9ZKW6_9AGAM</name>
<dbReference type="HOGENOM" id="CLU_2387647_0_0_1"/>
<sequence>MNHPSLLNLFTLPQVPSPNRLVTLVCWSFACHQEHGKCMRCVPSGKETFHGSCPSKVMTGVRIDLFAVATGRVELEAITTLFAKYVGRHVECVQ</sequence>
<reference evidence="2" key="2">
    <citation type="submission" date="2015-01" db="EMBL/GenBank/DDBJ databases">
        <title>Evolutionary Origins and Diversification of the Mycorrhizal Mutualists.</title>
        <authorList>
            <consortium name="DOE Joint Genome Institute"/>
            <consortium name="Mycorrhizal Genomics Consortium"/>
            <person name="Kohler A."/>
            <person name="Kuo A."/>
            <person name="Nagy L.G."/>
            <person name="Floudas D."/>
            <person name="Copeland A."/>
            <person name="Barry K.W."/>
            <person name="Cichocki N."/>
            <person name="Veneault-Fourrey C."/>
            <person name="LaButti K."/>
            <person name="Lindquist E.A."/>
            <person name="Lipzen A."/>
            <person name="Lundell T."/>
            <person name="Morin E."/>
            <person name="Murat C."/>
            <person name="Riley R."/>
            <person name="Ohm R."/>
            <person name="Sun H."/>
            <person name="Tunlid A."/>
            <person name="Henrissat B."/>
            <person name="Grigoriev I.V."/>
            <person name="Hibbett D.S."/>
            <person name="Martin F."/>
        </authorList>
    </citation>
    <scope>NUCLEOTIDE SEQUENCE [LARGE SCALE GENOMIC DNA]</scope>
    <source>
        <strain evidence="2">UH-Slu-Lm8-n1</strain>
    </source>
</reference>
<proteinExistence type="predicted"/>
<dbReference type="InParanoid" id="A0A0C9ZKW6"/>
<reference evidence="1 2" key="1">
    <citation type="submission" date="2014-04" db="EMBL/GenBank/DDBJ databases">
        <authorList>
            <consortium name="DOE Joint Genome Institute"/>
            <person name="Kuo A."/>
            <person name="Ruytinx J."/>
            <person name="Rineau F."/>
            <person name="Colpaert J."/>
            <person name="Kohler A."/>
            <person name="Nagy L.G."/>
            <person name="Floudas D."/>
            <person name="Copeland A."/>
            <person name="Barry K.W."/>
            <person name="Cichocki N."/>
            <person name="Veneault-Fourrey C."/>
            <person name="LaButti K."/>
            <person name="Lindquist E.A."/>
            <person name="Lipzen A."/>
            <person name="Lundell T."/>
            <person name="Morin E."/>
            <person name="Murat C."/>
            <person name="Sun H."/>
            <person name="Tunlid A."/>
            <person name="Henrissat B."/>
            <person name="Grigoriev I.V."/>
            <person name="Hibbett D.S."/>
            <person name="Martin F."/>
            <person name="Nordberg H.P."/>
            <person name="Cantor M.N."/>
            <person name="Hua S.X."/>
        </authorList>
    </citation>
    <scope>NUCLEOTIDE SEQUENCE [LARGE SCALE GENOMIC DNA]</scope>
    <source>
        <strain evidence="1 2">UH-Slu-Lm8-n1</strain>
    </source>
</reference>